<dbReference type="InterPro" id="IPR000424">
    <property type="entry name" value="Primosome_PriB/ssb"/>
</dbReference>
<accession>A0ABW5J6A1</accession>
<evidence type="ECO:0000256" key="2">
    <source>
        <dbReference type="PIRNR" id="PIRNR002070"/>
    </source>
</evidence>
<feature type="region of interest" description="Disordered" evidence="3">
    <location>
        <begin position="98"/>
        <end position="135"/>
    </location>
</feature>
<reference evidence="5" key="1">
    <citation type="journal article" date="2019" name="Int. J. Syst. Evol. Microbiol.">
        <title>The Global Catalogue of Microorganisms (GCM) 10K type strain sequencing project: providing services to taxonomists for standard genome sequencing and annotation.</title>
        <authorList>
            <consortium name="The Broad Institute Genomics Platform"/>
            <consortium name="The Broad Institute Genome Sequencing Center for Infectious Disease"/>
            <person name="Wu L."/>
            <person name="Ma J."/>
        </authorList>
    </citation>
    <scope>NUCLEOTIDE SEQUENCE [LARGE SCALE GENOMIC DNA]</scope>
    <source>
        <strain evidence="5">KCTC 52344</strain>
    </source>
</reference>
<protein>
    <recommendedName>
        <fullName evidence="2">Single-stranded DNA-binding protein</fullName>
    </recommendedName>
</protein>
<keyword evidence="5" id="KW-1185">Reference proteome</keyword>
<dbReference type="PIRSF" id="PIRSF002070">
    <property type="entry name" value="SSB"/>
    <property type="match status" value="1"/>
</dbReference>
<dbReference type="Gene3D" id="2.40.50.140">
    <property type="entry name" value="Nucleic acid-binding proteins"/>
    <property type="match status" value="1"/>
</dbReference>
<name>A0ABW5J6A1_9BACT</name>
<organism evidence="4 5">
    <name type="scientific">Emticicia soli</name>
    <dbReference type="NCBI Taxonomy" id="2027878"/>
    <lineage>
        <taxon>Bacteria</taxon>
        <taxon>Pseudomonadati</taxon>
        <taxon>Bacteroidota</taxon>
        <taxon>Cytophagia</taxon>
        <taxon>Cytophagales</taxon>
        <taxon>Leadbetterellaceae</taxon>
        <taxon>Emticicia</taxon>
    </lineage>
</organism>
<dbReference type="Pfam" id="PF00436">
    <property type="entry name" value="SSB"/>
    <property type="match status" value="1"/>
</dbReference>
<sequence>MQEIQIIGNVGKDAEIRESNNTKFATFSVGVTTRKKNGENVVEKTNWFECATDNLKVAPFVKKGVKIFVRGSFRLDQYYSDSLGQWIPTIKVHAQNIELLSPKKDDSTEQPPAAQSTPTPPPVESAGNGGDDLPF</sequence>
<evidence type="ECO:0000313" key="4">
    <source>
        <dbReference type="EMBL" id="MFD2521386.1"/>
    </source>
</evidence>
<comment type="caution">
    <text evidence="4">The sequence shown here is derived from an EMBL/GenBank/DDBJ whole genome shotgun (WGS) entry which is preliminary data.</text>
</comment>
<evidence type="ECO:0000256" key="1">
    <source>
        <dbReference type="ARBA" id="ARBA00023125"/>
    </source>
</evidence>
<dbReference type="GO" id="GO:0003677">
    <property type="term" value="F:DNA binding"/>
    <property type="evidence" value="ECO:0007669"/>
    <property type="project" value="UniProtKB-KW"/>
</dbReference>
<evidence type="ECO:0000256" key="3">
    <source>
        <dbReference type="SAM" id="MobiDB-lite"/>
    </source>
</evidence>
<dbReference type="Proteomes" id="UP001597510">
    <property type="component" value="Unassembled WGS sequence"/>
</dbReference>
<dbReference type="PROSITE" id="PS50935">
    <property type="entry name" value="SSB"/>
    <property type="match status" value="1"/>
</dbReference>
<dbReference type="RefSeq" id="WP_340236962.1">
    <property type="nucleotide sequence ID" value="NZ_JBBEWC010000007.1"/>
</dbReference>
<proteinExistence type="predicted"/>
<dbReference type="CDD" id="cd04496">
    <property type="entry name" value="SSB_OBF"/>
    <property type="match status" value="1"/>
</dbReference>
<gene>
    <name evidence="4" type="ORF">ACFSR2_10850</name>
</gene>
<dbReference type="InterPro" id="IPR011344">
    <property type="entry name" value="ssDNA-bd"/>
</dbReference>
<dbReference type="InterPro" id="IPR012340">
    <property type="entry name" value="NA-bd_OB-fold"/>
</dbReference>
<dbReference type="SUPFAM" id="SSF50249">
    <property type="entry name" value="Nucleic acid-binding proteins"/>
    <property type="match status" value="1"/>
</dbReference>
<evidence type="ECO:0000313" key="5">
    <source>
        <dbReference type="Proteomes" id="UP001597510"/>
    </source>
</evidence>
<keyword evidence="1 2" id="KW-0238">DNA-binding</keyword>
<dbReference type="EMBL" id="JBHULC010000009">
    <property type="protein sequence ID" value="MFD2521386.1"/>
    <property type="molecule type" value="Genomic_DNA"/>
</dbReference>